<evidence type="ECO:0000256" key="1">
    <source>
        <dbReference type="SAM" id="SignalP"/>
    </source>
</evidence>
<evidence type="ECO:0000313" key="4">
    <source>
        <dbReference type="Proteomes" id="UP000199550"/>
    </source>
</evidence>
<dbReference type="Proteomes" id="UP000199550">
    <property type="component" value="Unassembled WGS sequence"/>
</dbReference>
<dbReference type="InterPro" id="IPR036366">
    <property type="entry name" value="PGBDSf"/>
</dbReference>
<feature type="chain" id="PRO_5011641725" evidence="1">
    <location>
        <begin position="20"/>
        <end position="560"/>
    </location>
</feature>
<sequence length="560" mass="58842">MRQLLLSSVLFCAASLAQAQDAALIVGITDYAALPDVTGGIEVAQAGAALNTAGFRVFGSGNGATDSTAVQGQGNAFAALSPDADRMVVVLAGQFVNDGTRSWLLTADSPQPAPFTVGQRSLSVETAMMLLAQTPGSAVLVLGEQDSDADIAGPGLLSGIGDLTIPSGVTVVRGDVAAARNLLRDVIAVPGGDVIAAVRKSKSLTASGFVPGRLVLVPSGQTPSAPVPQATNDVVTGVTADLATMFEGSAWEQARKTDTQASYAAYLDRFPNGANAGDAVARLQALRDPNLALKQAEDDLKLPVEARRAVQRNLQVLGFDTRGIDGIFGPGTRGAIKTWQGQNNTAQTGYLTADTIGLINDQAARRAAELELQAEQRRAANRAADRTDWERTGATGTAAGLREYLEKHPDGQFAPQAIAALQQIQAQTRNTAQAEDRASWDRARQADNAAAYKAYLDRPGDGAFEAEAQARLADLTAQNGRQAEQAAAAATERQLALDPISLRLVESRLQQLGLQPGAVDGRIDNDTRGAIRRYQRDRQLTASGYLDQATVSQMLTDAFR</sequence>
<evidence type="ECO:0000313" key="3">
    <source>
        <dbReference type="EMBL" id="SFL32414.1"/>
    </source>
</evidence>
<feature type="domain" description="Peptidoglycan binding-like" evidence="2">
    <location>
        <begin position="503"/>
        <end position="554"/>
    </location>
</feature>
<reference evidence="3 4" key="1">
    <citation type="submission" date="2016-10" db="EMBL/GenBank/DDBJ databases">
        <authorList>
            <person name="de Groot N.N."/>
        </authorList>
    </citation>
    <scope>NUCLEOTIDE SEQUENCE [LARGE SCALE GENOMIC DNA]</scope>
    <source>
        <strain evidence="3 4">DSM 16199</strain>
    </source>
</reference>
<dbReference type="InterPro" id="IPR036365">
    <property type="entry name" value="PGBD-like_sf"/>
</dbReference>
<dbReference type="Gene3D" id="1.10.101.10">
    <property type="entry name" value="PGBD-like superfamily/PGBD"/>
    <property type="match status" value="2"/>
</dbReference>
<name>A0A1I4GQV6_9RHOB</name>
<dbReference type="SUPFAM" id="SSF47090">
    <property type="entry name" value="PGBD-like"/>
    <property type="match status" value="2"/>
</dbReference>
<feature type="signal peptide" evidence="1">
    <location>
        <begin position="1"/>
        <end position="19"/>
    </location>
</feature>
<dbReference type="AlphaFoldDB" id="A0A1I4GQV6"/>
<feature type="domain" description="Peptidoglycan binding-like" evidence="2">
    <location>
        <begin position="305"/>
        <end position="357"/>
    </location>
</feature>
<dbReference type="EMBL" id="FOTF01000014">
    <property type="protein sequence ID" value="SFL32414.1"/>
    <property type="molecule type" value="Genomic_DNA"/>
</dbReference>
<proteinExistence type="predicted"/>
<dbReference type="STRING" id="195913.SAMN04488004_11420"/>
<dbReference type="RefSeq" id="WP_090190142.1">
    <property type="nucleotide sequence ID" value="NZ_FOTF01000014.1"/>
</dbReference>
<keyword evidence="4" id="KW-1185">Reference proteome</keyword>
<accession>A0A1I4GQV6</accession>
<dbReference type="OrthoDB" id="8092964at2"/>
<gene>
    <name evidence="3" type="ORF">SAMN04488004_11420</name>
</gene>
<organism evidence="3 4">
    <name type="scientific">Loktanella salsilacus</name>
    <dbReference type="NCBI Taxonomy" id="195913"/>
    <lineage>
        <taxon>Bacteria</taxon>
        <taxon>Pseudomonadati</taxon>
        <taxon>Pseudomonadota</taxon>
        <taxon>Alphaproteobacteria</taxon>
        <taxon>Rhodobacterales</taxon>
        <taxon>Roseobacteraceae</taxon>
        <taxon>Loktanella</taxon>
    </lineage>
</organism>
<keyword evidence="1" id="KW-0732">Signal</keyword>
<evidence type="ECO:0000259" key="2">
    <source>
        <dbReference type="Pfam" id="PF01471"/>
    </source>
</evidence>
<protein>
    <submittedName>
        <fullName evidence="3">Putative peptidoglycan binding domain-containing protein</fullName>
    </submittedName>
</protein>
<dbReference type="Pfam" id="PF01471">
    <property type="entry name" value="PG_binding_1"/>
    <property type="match status" value="2"/>
</dbReference>
<dbReference type="InterPro" id="IPR002477">
    <property type="entry name" value="Peptidoglycan-bd-like"/>
</dbReference>